<sequence length="326" mass="33271">MNAAALAGAAACVVWLAAVAAYAVGYFATPAPGAGAGSALMLLIAAAAPAGALAALVVALGSDRAPRFGGRDADGLSPEAARIATEAARAAAAETARALSVRMTALETALAETRRGVKALTEIAGVDAAERRERPAESARPGPSHTAPQTQRPPNEPALPFADAAAQVEPVAWSDILRALDFPRSDGDAEGFRAMRAALTDPQIAQLLQAAEDVLNILATSGQHMEDLSPEPADLGAWAAYAQGARGAAADGVGAVRTPERLDAARALLRADAVFRDAALVFARRWNGLVARIHDELGGGAVMADAADTRSGRAFMLLTRALGAFD</sequence>
<keyword evidence="2" id="KW-0812">Transmembrane</keyword>
<proteinExistence type="predicted"/>
<dbReference type="OrthoDB" id="7833467at2"/>
<name>A0A1H4BZ23_9RHOB</name>
<feature type="transmembrane region" description="Helical" evidence="2">
    <location>
        <begin position="39"/>
        <end position="61"/>
    </location>
</feature>
<dbReference type="RefSeq" id="WP_093253612.1">
    <property type="nucleotide sequence ID" value="NZ_FNQM01000006.1"/>
</dbReference>
<dbReference type="AlphaFoldDB" id="A0A1H4BZ23"/>
<evidence type="ECO:0000256" key="2">
    <source>
        <dbReference type="SAM" id="Phobius"/>
    </source>
</evidence>
<feature type="compositionally biased region" description="Basic and acidic residues" evidence="1">
    <location>
        <begin position="128"/>
        <end position="137"/>
    </location>
</feature>
<keyword evidence="2" id="KW-1133">Transmembrane helix</keyword>
<keyword evidence="2" id="KW-0472">Membrane</keyword>
<organism evidence="3 4">
    <name type="scientific">Rubrimonas cliftonensis</name>
    <dbReference type="NCBI Taxonomy" id="89524"/>
    <lineage>
        <taxon>Bacteria</taxon>
        <taxon>Pseudomonadati</taxon>
        <taxon>Pseudomonadota</taxon>
        <taxon>Alphaproteobacteria</taxon>
        <taxon>Rhodobacterales</taxon>
        <taxon>Paracoccaceae</taxon>
        <taxon>Rubrimonas</taxon>
    </lineage>
</organism>
<dbReference type="Proteomes" id="UP000198703">
    <property type="component" value="Unassembled WGS sequence"/>
</dbReference>
<dbReference type="STRING" id="89524.SAMN05444370_106117"/>
<evidence type="ECO:0000313" key="3">
    <source>
        <dbReference type="EMBL" id="SEA53339.1"/>
    </source>
</evidence>
<reference evidence="3 4" key="1">
    <citation type="submission" date="2016-10" db="EMBL/GenBank/DDBJ databases">
        <authorList>
            <person name="de Groot N.N."/>
        </authorList>
    </citation>
    <scope>NUCLEOTIDE SEQUENCE [LARGE SCALE GENOMIC DNA]</scope>
    <source>
        <strain evidence="3 4">DSM 15345</strain>
    </source>
</reference>
<accession>A0A1H4BZ23</accession>
<protein>
    <submittedName>
        <fullName evidence="3">Uncharacterized protein</fullName>
    </submittedName>
</protein>
<gene>
    <name evidence="3" type="ORF">SAMN05444370_106117</name>
</gene>
<evidence type="ECO:0000256" key="1">
    <source>
        <dbReference type="SAM" id="MobiDB-lite"/>
    </source>
</evidence>
<evidence type="ECO:0000313" key="4">
    <source>
        <dbReference type="Proteomes" id="UP000198703"/>
    </source>
</evidence>
<feature type="region of interest" description="Disordered" evidence="1">
    <location>
        <begin position="126"/>
        <end position="158"/>
    </location>
</feature>
<keyword evidence="4" id="KW-1185">Reference proteome</keyword>
<dbReference type="EMBL" id="FNQM01000006">
    <property type="protein sequence ID" value="SEA53339.1"/>
    <property type="molecule type" value="Genomic_DNA"/>
</dbReference>